<dbReference type="PANTHER" id="PTHR34810">
    <property type="entry name" value="DNA-BINDING PROTEIN BIN4"/>
    <property type="match status" value="1"/>
</dbReference>
<reference evidence="2 3" key="1">
    <citation type="journal article" date="2024" name="Nat. Commun.">
        <title>Phylogenomics reveals the evolutionary origins of lichenization in chlorophyte algae.</title>
        <authorList>
            <person name="Puginier C."/>
            <person name="Libourel C."/>
            <person name="Otte J."/>
            <person name="Skaloud P."/>
            <person name="Haon M."/>
            <person name="Grisel S."/>
            <person name="Petersen M."/>
            <person name="Berrin J.G."/>
            <person name="Delaux P.M."/>
            <person name="Dal Grande F."/>
            <person name="Keller J."/>
        </authorList>
    </citation>
    <scope>NUCLEOTIDE SEQUENCE [LARGE SCALE GENOMIC DNA]</scope>
    <source>
        <strain evidence="2 3">SAG 2043</strain>
    </source>
</reference>
<protein>
    <recommendedName>
        <fullName evidence="4">DNA-binding protein BIN4</fullName>
    </recommendedName>
</protein>
<dbReference type="Proteomes" id="UP001489004">
    <property type="component" value="Unassembled WGS sequence"/>
</dbReference>
<feature type="compositionally biased region" description="Basic residues" evidence="1">
    <location>
        <begin position="291"/>
        <end position="315"/>
    </location>
</feature>
<keyword evidence="3" id="KW-1185">Reference proteome</keyword>
<evidence type="ECO:0000256" key="1">
    <source>
        <dbReference type="SAM" id="MobiDB-lite"/>
    </source>
</evidence>
<organism evidence="2 3">
    <name type="scientific">[Myrmecia] bisecta</name>
    <dbReference type="NCBI Taxonomy" id="41462"/>
    <lineage>
        <taxon>Eukaryota</taxon>
        <taxon>Viridiplantae</taxon>
        <taxon>Chlorophyta</taxon>
        <taxon>core chlorophytes</taxon>
        <taxon>Trebouxiophyceae</taxon>
        <taxon>Trebouxiales</taxon>
        <taxon>Trebouxiaceae</taxon>
        <taxon>Myrmecia</taxon>
    </lineage>
</organism>
<feature type="compositionally biased region" description="Low complexity" evidence="1">
    <location>
        <begin position="72"/>
        <end position="85"/>
    </location>
</feature>
<dbReference type="GO" id="GO:0003690">
    <property type="term" value="F:double-stranded DNA binding"/>
    <property type="evidence" value="ECO:0007669"/>
    <property type="project" value="InterPro"/>
</dbReference>
<dbReference type="GO" id="GO:0051276">
    <property type="term" value="P:chromosome organization"/>
    <property type="evidence" value="ECO:0007669"/>
    <property type="project" value="TreeGrafter"/>
</dbReference>
<evidence type="ECO:0008006" key="4">
    <source>
        <dbReference type="Google" id="ProtNLM"/>
    </source>
</evidence>
<gene>
    <name evidence="2" type="ORF">WJX72_009943</name>
</gene>
<evidence type="ECO:0000313" key="3">
    <source>
        <dbReference type="Proteomes" id="UP001489004"/>
    </source>
</evidence>
<evidence type="ECO:0000313" key="2">
    <source>
        <dbReference type="EMBL" id="KAK9830135.1"/>
    </source>
</evidence>
<sequence length="315" mass="31664">MSESSDDIPLGQRGILGTGVNLDSDSEGSKRSASPIPAWMSQHQTPKKSKCSFIELSSSDSDVQLVEDEADASGAAAGPSGHVAPEPAGPSQQTPKAGGRGKGKANSAAAVAKPVPATANLKGKAKAGGSEALEEAGPSGSQAVEAGAKVPPSTAGKAKAVLNASVSGQPGQEDVHLDLKGVVYSTTLVPCASTLCIVNVGQTEAKVEAVLTQFVQLREVSGIRGGQNGAAGGLQDYFMFDDDDNYQLTQGAGEDPAGKGKGKRGQADDNPAPAKKRKTAAASRAGGKAKPAAKKKAGATKAKAKSKAVAKKRKN</sequence>
<dbReference type="GO" id="GO:0042023">
    <property type="term" value="P:DNA endoreduplication"/>
    <property type="evidence" value="ECO:0007669"/>
    <property type="project" value="InterPro"/>
</dbReference>
<name>A0AAW1R9A2_9CHLO</name>
<feature type="compositionally biased region" description="Low complexity" evidence="1">
    <location>
        <begin position="104"/>
        <end position="120"/>
    </location>
</feature>
<dbReference type="PANTHER" id="PTHR34810:SF1">
    <property type="entry name" value="DNA-BINDING PROTEIN BIN4"/>
    <property type="match status" value="1"/>
</dbReference>
<dbReference type="AlphaFoldDB" id="A0AAW1R9A2"/>
<proteinExistence type="predicted"/>
<dbReference type="InterPro" id="IPR033246">
    <property type="entry name" value="BIN4"/>
</dbReference>
<feature type="compositionally biased region" description="Low complexity" evidence="1">
    <location>
        <begin position="280"/>
        <end position="290"/>
    </location>
</feature>
<comment type="caution">
    <text evidence="2">The sequence shown here is derived from an EMBL/GenBank/DDBJ whole genome shotgun (WGS) entry which is preliminary data.</text>
</comment>
<feature type="region of interest" description="Disordered" evidence="1">
    <location>
        <begin position="1"/>
        <end position="147"/>
    </location>
</feature>
<accession>A0AAW1R9A2</accession>
<dbReference type="EMBL" id="JALJOR010000001">
    <property type="protein sequence ID" value="KAK9830135.1"/>
    <property type="molecule type" value="Genomic_DNA"/>
</dbReference>
<dbReference type="GO" id="GO:0005634">
    <property type="term" value="C:nucleus"/>
    <property type="evidence" value="ECO:0007669"/>
    <property type="project" value="TreeGrafter"/>
</dbReference>
<dbReference type="GO" id="GO:0009330">
    <property type="term" value="C:DNA topoisomerase type II (double strand cut, ATP-hydrolyzing) complex"/>
    <property type="evidence" value="ECO:0007669"/>
    <property type="project" value="InterPro"/>
</dbReference>
<feature type="region of interest" description="Disordered" evidence="1">
    <location>
        <begin position="248"/>
        <end position="315"/>
    </location>
</feature>